<evidence type="ECO:0000256" key="1">
    <source>
        <dbReference type="SAM" id="Phobius"/>
    </source>
</evidence>
<evidence type="ECO:0000313" key="2">
    <source>
        <dbReference type="EMBL" id="MCT7943075.1"/>
    </source>
</evidence>
<sequence length="148" mass="15920">MNQQANTHYRLQALVAFISGCLFGLGLIVAQMVDANKVLNFLDFFGHWDPSLALVMAAGLSVYSLGYVFGVKPKSKPLLDEQFFLPTKTIIDKKLLTGASLFGLGWGLVGICPGPAIVNLVTLNGQFIGFVIAMLLGMLTAKKLVKST</sequence>
<keyword evidence="1" id="KW-0472">Membrane</keyword>
<proteinExistence type="predicted"/>
<accession>A0A9X2WPR4</accession>
<dbReference type="AlphaFoldDB" id="A0A9X2WPR4"/>
<dbReference type="Proteomes" id="UP001155546">
    <property type="component" value="Unassembled WGS sequence"/>
</dbReference>
<organism evidence="2 3">
    <name type="scientific">Shewanella holmiensis</name>
    <dbReference type="NCBI Taxonomy" id="2952222"/>
    <lineage>
        <taxon>Bacteria</taxon>
        <taxon>Pseudomonadati</taxon>
        <taxon>Pseudomonadota</taxon>
        <taxon>Gammaproteobacteria</taxon>
        <taxon>Alteromonadales</taxon>
        <taxon>Shewanellaceae</taxon>
        <taxon>Shewanella</taxon>
    </lineage>
</organism>
<dbReference type="InterPro" id="IPR046513">
    <property type="entry name" value="DUF6691"/>
</dbReference>
<feature type="transmembrane region" description="Helical" evidence="1">
    <location>
        <begin position="12"/>
        <end position="32"/>
    </location>
</feature>
<reference evidence="2" key="1">
    <citation type="journal article" date="2023" name="Int. J. Syst. Evol. Microbiol.">
        <title>&lt;i&gt;Shewanella septentrionalis&lt;/i&gt; sp. nov. and &lt;i&gt;Shewanella holmiensis&lt;/i&gt; sp. nov., isolated from Baltic Sea water and sediments.</title>
        <authorList>
            <person name="Martin-Rodriguez A.J."/>
            <person name="Thorell K."/>
            <person name="Joffre E."/>
            <person name="Jensie-Markopoulos S."/>
            <person name="Moore E.R.B."/>
            <person name="Sjoling A."/>
        </authorList>
    </citation>
    <scope>NUCLEOTIDE SEQUENCE</scope>
    <source>
        <strain evidence="2">SP1S2-7</strain>
    </source>
</reference>
<feature type="transmembrane region" description="Helical" evidence="1">
    <location>
        <begin position="52"/>
        <end position="70"/>
    </location>
</feature>
<keyword evidence="1" id="KW-1133">Transmembrane helix</keyword>
<evidence type="ECO:0000313" key="3">
    <source>
        <dbReference type="Proteomes" id="UP001155546"/>
    </source>
</evidence>
<feature type="transmembrane region" description="Helical" evidence="1">
    <location>
        <begin position="123"/>
        <end position="141"/>
    </location>
</feature>
<gene>
    <name evidence="2" type="ORF">NE535_14950</name>
</gene>
<comment type="caution">
    <text evidence="2">The sequence shown here is derived from an EMBL/GenBank/DDBJ whole genome shotgun (WGS) entry which is preliminary data.</text>
</comment>
<keyword evidence="3" id="KW-1185">Reference proteome</keyword>
<dbReference type="EMBL" id="JAMTCD010000022">
    <property type="protein sequence ID" value="MCT7943075.1"/>
    <property type="molecule type" value="Genomic_DNA"/>
</dbReference>
<feature type="transmembrane region" description="Helical" evidence="1">
    <location>
        <begin position="95"/>
        <end position="117"/>
    </location>
</feature>
<dbReference type="RefSeq" id="WP_261299420.1">
    <property type="nucleotide sequence ID" value="NZ_JAMTCD010000022.1"/>
</dbReference>
<name>A0A9X2WPR4_9GAMM</name>
<keyword evidence="1" id="KW-0812">Transmembrane</keyword>
<dbReference type="Pfam" id="PF20398">
    <property type="entry name" value="DUF6691"/>
    <property type="match status" value="1"/>
</dbReference>
<protein>
    <submittedName>
        <fullName evidence="2">YeeE/YedE family protein</fullName>
    </submittedName>
</protein>